<evidence type="ECO:0000256" key="2">
    <source>
        <dbReference type="ARBA" id="ARBA00023002"/>
    </source>
</evidence>
<organism evidence="6 7">
    <name type="scientific">Leeuwenhoekiella marinoflava</name>
    <dbReference type="NCBI Taxonomy" id="988"/>
    <lineage>
        <taxon>Bacteria</taxon>
        <taxon>Pseudomonadati</taxon>
        <taxon>Bacteroidota</taxon>
        <taxon>Flavobacteriia</taxon>
        <taxon>Flavobacteriales</taxon>
        <taxon>Flavobacteriaceae</taxon>
        <taxon>Leeuwenhoekiella</taxon>
    </lineage>
</organism>
<dbReference type="STRING" id="1122159.SAMN02745246_04100"/>
<evidence type="ECO:0000256" key="3">
    <source>
        <dbReference type="ARBA" id="ARBA00047806"/>
    </source>
</evidence>
<evidence type="ECO:0000256" key="1">
    <source>
        <dbReference type="ARBA" id="ARBA00012502"/>
    </source>
</evidence>
<dbReference type="AlphaFoldDB" id="A0A4Q0P2U3"/>
<evidence type="ECO:0000256" key="4">
    <source>
        <dbReference type="ARBA" id="ARBA00048782"/>
    </source>
</evidence>
<dbReference type="PANTHER" id="PTHR43774">
    <property type="entry name" value="PEPTIDE METHIONINE SULFOXIDE REDUCTASE"/>
    <property type="match status" value="1"/>
</dbReference>
<dbReference type="GO" id="GO:0008113">
    <property type="term" value="F:peptide-methionine (S)-S-oxide reductase activity"/>
    <property type="evidence" value="ECO:0007669"/>
    <property type="project" value="UniProtKB-EC"/>
</dbReference>
<keyword evidence="2" id="KW-0560">Oxidoreductase</keyword>
<dbReference type="Gene3D" id="3.30.1060.10">
    <property type="entry name" value="Peptide methionine sulphoxide reductase MsrA"/>
    <property type="match status" value="1"/>
</dbReference>
<protein>
    <recommendedName>
        <fullName evidence="1">peptide-methionine (S)-S-oxide reductase</fullName>
        <ecNumber evidence="1">1.8.4.11</ecNumber>
    </recommendedName>
</protein>
<dbReference type="InterPro" id="IPR036509">
    <property type="entry name" value="Met_Sox_Rdtase_MsrA_sf"/>
</dbReference>
<sequence>MHIERSKLPGGIKPFSGANKIALGGGCHWCTEAVFQSLKGIIKVEQGYVASTGLNSELSEAVIVHFDSKAIELHTLIAIHLHTHKSTSDHSFRSKYRSAIYTFSETQEHESKLILKKLQTDFKKTLITQVLPFSSFKASRNSLLNYYYSNPEKPFCEIYINPKLALLKKQFSEYFTNKDLLQVKSD</sequence>
<feature type="domain" description="Peptide methionine sulphoxide reductase MsrA" evidence="5">
    <location>
        <begin position="20"/>
        <end position="156"/>
    </location>
</feature>
<gene>
    <name evidence="6" type="ORF">DSL99_4091</name>
</gene>
<name>A0A4Q0P2U3_9FLAO</name>
<reference evidence="6 7" key="1">
    <citation type="submission" date="2018-07" db="EMBL/GenBank/DDBJ databases">
        <title>Leeuwenhoekiella genomics.</title>
        <authorList>
            <person name="Tahon G."/>
            <person name="Willems A."/>
        </authorList>
    </citation>
    <scope>NUCLEOTIDE SEQUENCE [LARGE SCALE GENOMIC DNA]</scope>
    <source>
        <strain evidence="6 7">LMG 1345</strain>
    </source>
</reference>
<dbReference type="PANTHER" id="PTHR43774:SF1">
    <property type="entry name" value="PEPTIDE METHIONINE SULFOXIDE REDUCTASE MSRA 2"/>
    <property type="match status" value="1"/>
</dbReference>
<dbReference type="SUPFAM" id="SSF55068">
    <property type="entry name" value="Peptide methionine sulfoxide reductase"/>
    <property type="match status" value="1"/>
</dbReference>
<comment type="catalytic activity">
    <reaction evidence="4">
        <text>[thioredoxin]-disulfide + L-methionine + H2O = L-methionine (S)-S-oxide + [thioredoxin]-dithiol</text>
        <dbReference type="Rhea" id="RHEA:19993"/>
        <dbReference type="Rhea" id="RHEA-COMP:10698"/>
        <dbReference type="Rhea" id="RHEA-COMP:10700"/>
        <dbReference type="ChEBI" id="CHEBI:15377"/>
        <dbReference type="ChEBI" id="CHEBI:29950"/>
        <dbReference type="ChEBI" id="CHEBI:50058"/>
        <dbReference type="ChEBI" id="CHEBI:57844"/>
        <dbReference type="ChEBI" id="CHEBI:58772"/>
        <dbReference type="EC" id="1.8.4.11"/>
    </reaction>
</comment>
<dbReference type="RefSeq" id="WP_073101273.1">
    <property type="nucleotide sequence ID" value="NZ_QOVL01000035.1"/>
</dbReference>
<evidence type="ECO:0000259" key="5">
    <source>
        <dbReference type="Pfam" id="PF01625"/>
    </source>
</evidence>
<accession>A0A4Q0P2U3</accession>
<dbReference type="Proteomes" id="UP000290608">
    <property type="component" value="Unassembled WGS sequence"/>
</dbReference>
<comment type="catalytic activity">
    <reaction evidence="3">
        <text>L-methionyl-[protein] + [thioredoxin]-disulfide + H2O = L-methionyl-(S)-S-oxide-[protein] + [thioredoxin]-dithiol</text>
        <dbReference type="Rhea" id="RHEA:14217"/>
        <dbReference type="Rhea" id="RHEA-COMP:10698"/>
        <dbReference type="Rhea" id="RHEA-COMP:10700"/>
        <dbReference type="Rhea" id="RHEA-COMP:12313"/>
        <dbReference type="Rhea" id="RHEA-COMP:12315"/>
        <dbReference type="ChEBI" id="CHEBI:15377"/>
        <dbReference type="ChEBI" id="CHEBI:16044"/>
        <dbReference type="ChEBI" id="CHEBI:29950"/>
        <dbReference type="ChEBI" id="CHEBI:44120"/>
        <dbReference type="ChEBI" id="CHEBI:50058"/>
        <dbReference type="EC" id="1.8.4.11"/>
    </reaction>
</comment>
<evidence type="ECO:0000313" key="6">
    <source>
        <dbReference type="EMBL" id="RXG20883.1"/>
    </source>
</evidence>
<evidence type="ECO:0000313" key="7">
    <source>
        <dbReference type="Proteomes" id="UP000290608"/>
    </source>
</evidence>
<proteinExistence type="predicted"/>
<dbReference type="EC" id="1.8.4.11" evidence="1"/>
<dbReference type="InterPro" id="IPR002569">
    <property type="entry name" value="Met_Sox_Rdtase_MsrA_dom"/>
</dbReference>
<dbReference type="Pfam" id="PF01625">
    <property type="entry name" value="PMSR"/>
    <property type="match status" value="1"/>
</dbReference>
<comment type="caution">
    <text evidence="6">The sequence shown here is derived from an EMBL/GenBank/DDBJ whole genome shotgun (WGS) entry which is preliminary data.</text>
</comment>
<dbReference type="EMBL" id="QOVL01000035">
    <property type="protein sequence ID" value="RXG20883.1"/>
    <property type="molecule type" value="Genomic_DNA"/>
</dbReference>